<gene>
    <name evidence="2" type="primary">NCL1_51997</name>
    <name evidence="2" type="ORF">TNCV_911001</name>
</gene>
<dbReference type="SUPFAM" id="SSF46689">
    <property type="entry name" value="Homeodomain-like"/>
    <property type="match status" value="1"/>
</dbReference>
<dbReference type="InterPro" id="IPR009057">
    <property type="entry name" value="Homeodomain-like_sf"/>
</dbReference>
<comment type="caution">
    <text evidence="2">The sequence shown here is derived from an EMBL/GenBank/DDBJ whole genome shotgun (WGS) entry which is preliminary data.</text>
</comment>
<organism evidence="2 3">
    <name type="scientific">Trichonephila clavipes</name>
    <name type="common">Golden silk orbweaver</name>
    <name type="synonym">Nephila clavipes</name>
    <dbReference type="NCBI Taxonomy" id="2585209"/>
    <lineage>
        <taxon>Eukaryota</taxon>
        <taxon>Metazoa</taxon>
        <taxon>Ecdysozoa</taxon>
        <taxon>Arthropoda</taxon>
        <taxon>Chelicerata</taxon>
        <taxon>Arachnida</taxon>
        <taxon>Araneae</taxon>
        <taxon>Araneomorphae</taxon>
        <taxon>Entelegynae</taxon>
        <taxon>Araneoidea</taxon>
        <taxon>Nephilidae</taxon>
        <taxon>Trichonephila</taxon>
    </lineage>
</organism>
<evidence type="ECO:0000313" key="2">
    <source>
        <dbReference type="EMBL" id="GFY27649.1"/>
    </source>
</evidence>
<dbReference type="AlphaFoldDB" id="A0A8X7BEG6"/>
<sequence>MGYLISEIVRQLGFSRSTVARVYQEYMDGGQKTRDWANYKGILALTVRGERRIRRIVRSQRRQTLAQITTQLNDGANRTISKWNVQRSFHRMGFGSRLTYDSTIAQFSP</sequence>
<keyword evidence="3" id="KW-1185">Reference proteome</keyword>
<comment type="subcellular location">
    <subcellularLocation>
        <location evidence="1">Nucleus</location>
    </subcellularLocation>
</comment>
<evidence type="ECO:0000256" key="1">
    <source>
        <dbReference type="ARBA" id="ARBA00004123"/>
    </source>
</evidence>
<dbReference type="GO" id="GO:0005634">
    <property type="term" value="C:nucleus"/>
    <property type="evidence" value="ECO:0007669"/>
    <property type="project" value="UniProtKB-SubCell"/>
</dbReference>
<evidence type="ECO:0000313" key="3">
    <source>
        <dbReference type="Proteomes" id="UP000887159"/>
    </source>
</evidence>
<protein>
    <submittedName>
        <fullName evidence="2">HTH_Tnp_Tc3_2 domain-containing protein</fullName>
    </submittedName>
</protein>
<dbReference type="EMBL" id="BMAU01021380">
    <property type="protein sequence ID" value="GFY27649.1"/>
    <property type="molecule type" value="Genomic_DNA"/>
</dbReference>
<dbReference type="Proteomes" id="UP000887159">
    <property type="component" value="Unassembled WGS sequence"/>
</dbReference>
<name>A0A8X7BEG6_TRICX</name>
<proteinExistence type="predicted"/>
<reference evidence="2" key="1">
    <citation type="submission" date="2020-08" db="EMBL/GenBank/DDBJ databases">
        <title>Multicomponent nature underlies the extraordinary mechanical properties of spider dragline silk.</title>
        <authorList>
            <person name="Kono N."/>
            <person name="Nakamura H."/>
            <person name="Mori M."/>
            <person name="Yoshida Y."/>
            <person name="Ohtoshi R."/>
            <person name="Malay A.D."/>
            <person name="Moran D.A.P."/>
            <person name="Tomita M."/>
            <person name="Numata K."/>
            <person name="Arakawa K."/>
        </authorList>
    </citation>
    <scope>NUCLEOTIDE SEQUENCE</scope>
</reference>
<accession>A0A8X7BEG6</accession>